<keyword evidence="2" id="KW-1185">Reference proteome</keyword>
<evidence type="ECO:0000313" key="1">
    <source>
        <dbReference type="EMBL" id="TDP83492.1"/>
    </source>
</evidence>
<gene>
    <name evidence="1" type="ORF">EDD54_3454</name>
</gene>
<dbReference type="Pfam" id="PF06078">
    <property type="entry name" value="DUF937"/>
    <property type="match status" value="1"/>
</dbReference>
<dbReference type="RefSeq" id="WP_126538483.1">
    <property type="nucleotide sequence ID" value="NZ_BSPM01000009.1"/>
</dbReference>
<proteinExistence type="predicted"/>
<reference evidence="1 2" key="1">
    <citation type="submission" date="2019-03" db="EMBL/GenBank/DDBJ databases">
        <title>Genomic Encyclopedia of Type Strains, Phase IV (KMG-IV): sequencing the most valuable type-strain genomes for metagenomic binning, comparative biology and taxonomic classification.</title>
        <authorList>
            <person name="Goeker M."/>
        </authorList>
    </citation>
    <scope>NUCLEOTIDE SEQUENCE [LARGE SCALE GENOMIC DNA]</scope>
    <source>
        <strain evidence="1 2">DSM 102969</strain>
    </source>
</reference>
<evidence type="ECO:0000313" key="2">
    <source>
        <dbReference type="Proteomes" id="UP000294547"/>
    </source>
</evidence>
<dbReference type="OrthoDB" id="5526542at2"/>
<dbReference type="EMBL" id="SNXY01000009">
    <property type="protein sequence ID" value="TDP83492.1"/>
    <property type="molecule type" value="Genomic_DNA"/>
</dbReference>
<protein>
    <recommendedName>
        <fullName evidence="3">DUF937 domain-containing protein</fullName>
    </recommendedName>
</protein>
<accession>A0A4R6RBN8</accession>
<name>A0A4R6RBN8_9HYPH</name>
<dbReference type="AlphaFoldDB" id="A0A4R6RBN8"/>
<evidence type="ECO:0008006" key="3">
    <source>
        <dbReference type="Google" id="ProtNLM"/>
    </source>
</evidence>
<dbReference type="InterPro" id="IPR009282">
    <property type="entry name" value="DUF937"/>
</dbReference>
<comment type="caution">
    <text evidence="1">The sequence shown here is derived from an EMBL/GenBank/DDBJ whole genome shotgun (WGS) entry which is preliminary data.</text>
</comment>
<sequence length="228" mass="23804">MFTFADLMRQAQGGQAIDNLAKAYGLSRPEFDKLMGTLLPVFALGMKKSAADMTSPAAFAEMLDPDKFRAAYEDARAAVSPAATEAARLALEKMFGSGDAASVLARQASAMTGLGVDVVSKVMPAMAATLFGGLSKELEGTPFAPFLKTAKAGDAAAAFGALGNPMRDAMGAFLKGYAEGKPGVKPAEPEAPQWPPGMEGFGKLFEAGVEMNEAGRSFFEQWMGGRKG</sequence>
<dbReference type="Proteomes" id="UP000294547">
    <property type="component" value="Unassembled WGS sequence"/>
</dbReference>
<organism evidence="1 2">
    <name type="scientific">Oharaeibacter diazotrophicus</name>
    <dbReference type="NCBI Taxonomy" id="1920512"/>
    <lineage>
        <taxon>Bacteria</taxon>
        <taxon>Pseudomonadati</taxon>
        <taxon>Pseudomonadota</taxon>
        <taxon>Alphaproteobacteria</taxon>
        <taxon>Hyphomicrobiales</taxon>
        <taxon>Pleomorphomonadaceae</taxon>
        <taxon>Oharaeibacter</taxon>
    </lineage>
</organism>